<keyword evidence="2" id="KW-1185">Reference proteome</keyword>
<accession>A0ABD2PIQ1</accession>
<name>A0ABD2PIQ1_9PLAT</name>
<protein>
    <recommendedName>
        <fullName evidence="3">FLYWCH-type domain-containing protein</fullName>
    </recommendedName>
</protein>
<sequence length="330" mass="38180">MTDRPFGTLDGYLFRVTSHSHSSIHWVCRNRQNCRGRLKSLNEFKKPSEVLVCEQHDPECKPDVLEAERDYALGCMIYLARENPTRPVKEIFEEVMGHYWSNPQLDDLKLHLLEGREINLFEDSKELLSYQRKGVRPVKPSHIRKFAEENSLSCYKPSLPATRPETLIRHDFVHLMPKPGDRHADDAPLLCYDGRIFAFVKTMCHDKTEELRLVWECRNKQAVDSAKCLGCLRTDVDFRYPQVLKQHSDFCKPEYKLTASIYELSFADFPYDMTEPVILLGYRDVDLLGEKSPLITASSHIKITQLSPLKMTASNATTEFSAAKRRKLPE</sequence>
<comment type="caution">
    <text evidence="1">The sequence shown here is derived from an EMBL/GenBank/DDBJ whole genome shotgun (WGS) entry which is preliminary data.</text>
</comment>
<dbReference type="AlphaFoldDB" id="A0ABD2PIQ1"/>
<organism evidence="1 2">
    <name type="scientific">Cichlidogyrus casuarinus</name>
    <dbReference type="NCBI Taxonomy" id="1844966"/>
    <lineage>
        <taxon>Eukaryota</taxon>
        <taxon>Metazoa</taxon>
        <taxon>Spiralia</taxon>
        <taxon>Lophotrochozoa</taxon>
        <taxon>Platyhelminthes</taxon>
        <taxon>Monogenea</taxon>
        <taxon>Monopisthocotylea</taxon>
        <taxon>Dactylogyridea</taxon>
        <taxon>Ancyrocephalidae</taxon>
        <taxon>Cichlidogyrus</taxon>
    </lineage>
</organism>
<proteinExistence type="predicted"/>
<dbReference type="Proteomes" id="UP001626550">
    <property type="component" value="Unassembled WGS sequence"/>
</dbReference>
<evidence type="ECO:0008006" key="3">
    <source>
        <dbReference type="Google" id="ProtNLM"/>
    </source>
</evidence>
<evidence type="ECO:0000313" key="2">
    <source>
        <dbReference type="Proteomes" id="UP001626550"/>
    </source>
</evidence>
<gene>
    <name evidence="1" type="ORF">Ciccas_014492</name>
</gene>
<evidence type="ECO:0000313" key="1">
    <source>
        <dbReference type="EMBL" id="KAL3307009.1"/>
    </source>
</evidence>
<dbReference type="Gene3D" id="2.20.25.240">
    <property type="match status" value="1"/>
</dbReference>
<dbReference type="EMBL" id="JBJKFK010008678">
    <property type="protein sequence ID" value="KAL3307009.1"/>
    <property type="molecule type" value="Genomic_DNA"/>
</dbReference>
<reference evidence="1 2" key="1">
    <citation type="submission" date="2024-11" db="EMBL/GenBank/DDBJ databases">
        <title>Adaptive evolution of stress response genes in parasites aligns with host niche diversity.</title>
        <authorList>
            <person name="Hahn C."/>
            <person name="Resl P."/>
        </authorList>
    </citation>
    <scope>NUCLEOTIDE SEQUENCE [LARGE SCALE GENOMIC DNA]</scope>
    <source>
        <strain evidence="1">EGGRZ-B1_66</strain>
        <tissue evidence="1">Body</tissue>
    </source>
</reference>